<dbReference type="Proteomes" id="UP000261212">
    <property type="component" value="Unassembled WGS sequence"/>
</dbReference>
<accession>A0A3E3DVS4</accession>
<dbReference type="RefSeq" id="WP_007051047.1">
    <property type="nucleotide sequence ID" value="NZ_CABKNJ010000001.1"/>
</dbReference>
<dbReference type="PIRSF" id="PIRSF031501">
    <property type="entry name" value="QueT"/>
    <property type="match status" value="1"/>
</dbReference>
<dbReference type="Pfam" id="PF06177">
    <property type="entry name" value="QueT"/>
    <property type="match status" value="1"/>
</dbReference>
<keyword evidence="1" id="KW-0812">Transmembrane</keyword>
<protein>
    <submittedName>
        <fullName evidence="2">QueT transporter family protein</fullName>
    </submittedName>
</protein>
<feature type="transmembrane region" description="Helical" evidence="1">
    <location>
        <begin position="44"/>
        <end position="65"/>
    </location>
</feature>
<feature type="transmembrane region" description="Helical" evidence="1">
    <location>
        <begin position="95"/>
        <end position="115"/>
    </location>
</feature>
<feature type="transmembrane region" description="Helical" evidence="1">
    <location>
        <begin position="71"/>
        <end position="88"/>
    </location>
</feature>
<gene>
    <name evidence="2" type="ORF">DW687_10155</name>
</gene>
<evidence type="ECO:0000313" key="2">
    <source>
        <dbReference type="EMBL" id="RGD73387.1"/>
    </source>
</evidence>
<proteinExistence type="predicted"/>
<comment type="caution">
    <text evidence="2">The sequence shown here is derived from an EMBL/GenBank/DDBJ whole genome shotgun (WGS) entry which is preliminary data.</text>
</comment>
<name>A0A3E3DVS4_9FIRM</name>
<feature type="transmembrane region" description="Helical" evidence="1">
    <location>
        <begin position="12"/>
        <end position="32"/>
    </location>
</feature>
<evidence type="ECO:0000313" key="3">
    <source>
        <dbReference type="Proteomes" id="UP000261212"/>
    </source>
</evidence>
<reference evidence="2 3" key="1">
    <citation type="submission" date="2018-08" db="EMBL/GenBank/DDBJ databases">
        <title>A genome reference for cultivated species of the human gut microbiota.</title>
        <authorList>
            <person name="Zou Y."/>
            <person name="Xue W."/>
            <person name="Luo G."/>
        </authorList>
    </citation>
    <scope>NUCLEOTIDE SEQUENCE [LARGE SCALE GENOMIC DNA]</scope>
    <source>
        <strain evidence="2 3">AM25-6</strain>
    </source>
</reference>
<dbReference type="PANTHER" id="PTHR40044:SF1">
    <property type="entry name" value="INTEGRAL MEMBRANE PROTEIN"/>
    <property type="match status" value="1"/>
</dbReference>
<dbReference type="InterPro" id="IPR010387">
    <property type="entry name" value="QueT"/>
</dbReference>
<sequence>MTNSKVKFLTKAAIIAALYIVSTMLISPIAFGENQVRISEALNVLVYFTPSAIPGLFVGCILANLSSPFGIIDIAFGSIATLLAAFTASKIKNKYLVGIPSILFNGLFVGFILYQMASIPFVAGFTSVSIGQAVSLYAVGLPLLLLIEKNQKLRSLLSD</sequence>
<dbReference type="PANTHER" id="PTHR40044">
    <property type="entry name" value="INTEGRAL MEMBRANE PROTEIN-RELATED"/>
    <property type="match status" value="1"/>
</dbReference>
<keyword evidence="1" id="KW-0472">Membrane</keyword>
<dbReference type="AlphaFoldDB" id="A0A3E3DVS4"/>
<dbReference type="GeneID" id="98001309"/>
<keyword evidence="1" id="KW-1133">Transmembrane helix</keyword>
<feature type="transmembrane region" description="Helical" evidence="1">
    <location>
        <begin position="121"/>
        <end position="147"/>
    </location>
</feature>
<organism evidence="2 3">
    <name type="scientific">Anaerofustis stercorihominis</name>
    <dbReference type="NCBI Taxonomy" id="214853"/>
    <lineage>
        <taxon>Bacteria</taxon>
        <taxon>Bacillati</taxon>
        <taxon>Bacillota</taxon>
        <taxon>Clostridia</taxon>
        <taxon>Eubacteriales</taxon>
        <taxon>Eubacteriaceae</taxon>
        <taxon>Anaerofustis</taxon>
    </lineage>
</organism>
<dbReference type="EMBL" id="QUSM01000006">
    <property type="protein sequence ID" value="RGD73387.1"/>
    <property type="molecule type" value="Genomic_DNA"/>
</dbReference>
<evidence type="ECO:0000256" key="1">
    <source>
        <dbReference type="SAM" id="Phobius"/>
    </source>
</evidence>